<dbReference type="PROSITE" id="PS50893">
    <property type="entry name" value="ABC_TRANSPORTER_2"/>
    <property type="match status" value="1"/>
</dbReference>
<evidence type="ECO:0000256" key="5">
    <source>
        <dbReference type="ARBA" id="ARBA00022840"/>
    </source>
</evidence>
<sequence>MTTTYAVLSEGLEKSYGRIHALRGLDLAVPEGSVCGLLGPNGAGKTTAVQILTTLTAPTGGRALVAGHDVTRDPAAVRRAIGVTGQYASVDGDLTGRENLRLFARLAGLRGPAGRSRADELLERFGLAEAADRMASTWSGGMRRRLDLAAGLVTRPRVLFLDEPTTGLDPAAREHIWTAVRALAEEGTTVLLTTQYLEEADRLADDITVVSEGRALAGGTPARLKARIGSRAEVAVTAREELAGAAAVLDRLTGGRPVLDEERLTVGVTVLDAGITLPRIIRELDTAGVPVTDARLRPPTLDEVFLRLTRPRPRTAPAGHEQDLQESAA</sequence>
<keyword evidence="6" id="KW-1278">Translocase</keyword>
<evidence type="ECO:0000256" key="6">
    <source>
        <dbReference type="ARBA" id="ARBA00022967"/>
    </source>
</evidence>
<evidence type="ECO:0000313" key="11">
    <source>
        <dbReference type="EMBL" id="UUY47109.1"/>
    </source>
</evidence>
<reference evidence="11" key="1">
    <citation type="submission" date="2022-08" db="EMBL/GenBank/DDBJ databases">
        <authorList>
            <person name="Tian L."/>
        </authorList>
    </citation>
    <scope>NUCLEOTIDE SEQUENCE</scope>
    <source>
        <strain evidence="11">CM253</strain>
    </source>
</reference>
<keyword evidence="7" id="KW-0472">Membrane</keyword>
<keyword evidence="3" id="KW-1003">Cell membrane</keyword>
<organism evidence="11 12">
    <name type="scientific">Streptomyces yangpuensis</name>
    <dbReference type="NCBI Taxonomy" id="1648182"/>
    <lineage>
        <taxon>Bacteria</taxon>
        <taxon>Bacillati</taxon>
        <taxon>Actinomycetota</taxon>
        <taxon>Actinomycetes</taxon>
        <taxon>Kitasatosporales</taxon>
        <taxon>Streptomycetaceae</taxon>
        <taxon>Streptomyces</taxon>
    </lineage>
</organism>
<dbReference type="EMBL" id="CP102514">
    <property type="protein sequence ID" value="UUY47109.1"/>
    <property type="molecule type" value="Genomic_DNA"/>
</dbReference>
<dbReference type="Pfam" id="PF00005">
    <property type="entry name" value="ABC_tran"/>
    <property type="match status" value="1"/>
</dbReference>
<keyword evidence="4" id="KW-0547">Nucleotide-binding</keyword>
<evidence type="ECO:0000259" key="10">
    <source>
        <dbReference type="PROSITE" id="PS50893"/>
    </source>
</evidence>
<dbReference type="InterPro" id="IPR003593">
    <property type="entry name" value="AAA+_ATPase"/>
</dbReference>
<keyword evidence="5 11" id="KW-0067">ATP-binding</keyword>
<proteinExistence type="inferred from homology"/>
<dbReference type="PANTHER" id="PTHR42711">
    <property type="entry name" value="ABC TRANSPORTER ATP-BINDING PROTEIN"/>
    <property type="match status" value="1"/>
</dbReference>
<dbReference type="InterPro" id="IPR050763">
    <property type="entry name" value="ABC_transporter_ATP-binding"/>
</dbReference>
<feature type="domain" description="ABC transporter" evidence="10">
    <location>
        <begin position="7"/>
        <end position="237"/>
    </location>
</feature>
<accession>A0ABY5PSY0</accession>
<dbReference type="InterPro" id="IPR003439">
    <property type="entry name" value="ABC_transporter-like_ATP-bd"/>
</dbReference>
<evidence type="ECO:0000256" key="1">
    <source>
        <dbReference type="ARBA" id="ARBA00004202"/>
    </source>
</evidence>
<evidence type="ECO:0000256" key="9">
    <source>
        <dbReference type="ARBA" id="ARBA00049985"/>
    </source>
</evidence>
<dbReference type="GO" id="GO:0005524">
    <property type="term" value="F:ATP binding"/>
    <property type="evidence" value="ECO:0007669"/>
    <property type="project" value="UniProtKB-KW"/>
</dbReference>
<dbReference type="GeneID" id="95573330"/>
<dbReference type="InterPro" id="IPR005894">
    <property type="entry name" value="DrrA"/>
</dbReference>
<dbReference type="InterPro" id="IPR027417">
    <property type="entry name" value="P-loop_NTPase"/>
</dbReference>
<gene>
    <name evidence="11" type="ORF">NRK68_07665</name>
</gene>
<dbReference type="PANTHER" id="PTHR42711:SF19">
    <property type="entry name" value="DOXORUBICIN RESISTANCE ATP-BINDING PROTEIN DRRA"/>
    <property type="match status" value="1"/>
</dbReference>
<dbReference type="RefSeq" id="WP_257855410.1">
    <property type="nucleotide sequence ID" value="NZ_CP102514.1"/>
</dbReference>
<dbReference type="NCBIfam" id="TIGR01188">
    <property type="entry name" value="drrA"/>
    <property type="match status" value="1"/>
</dbReference>
<keyword evidence="8" id="KW-0046">Antibiotic resistance</keyword>
<evidence type="ECO:0000313" key="12">
    <source>
        <dbReference type="Proteomes" id="UP001057738"/>
    </source>
</evidence>
<evidence type="ECO:0000256" key="2">
    <source>
        <dbReference type="ARBA" id="ARBA00022448"/>
    </source>
</evidence>
<keyword evidence="2" id="KW-0813">Transport</keyword>
<evidence type="ECO:0000256" key="3">
    <source>
        <dbReference type="ARBA" id="ARBA00022475"/>
    </source>
</evidence>
<dbReference type="Proteomes" id="UP001057738">
    <property type="component" value="Chromosome"/>
</dbReference>
<dbReference type="Gene3D" id="3.40.50.300">
    <property type="entry name" value="P-loop containing nucleotide triphosphate hydrolases"/>
    <property type="match status" value="1"/>
</dbReference>
<protein>
    <submittedName>
        <fullName evidence="11">ATP-binding cassette domain-containing protein</fullName>
    </submittedName>
</protein>
<evidence type="ECO:0000256" key="4">
    <source>
        <dbReference type="ARBA" id="ARBA00022741"/>
    </source>
</evidence>
<comment type="subcellular location">
    <subcellularLocation>
        <location evidence="1">Cell membrane</location>
        <topology evidence="1">Peripheral membrane protein</topology>
    </subcellularLocation>
</comment>
<evidence type="ECO:0000256" key="8">
    <source>
        <dbReference type="ARBA" id="ARBA00023251"/>
    </source>
</evidence>
<name>A0ABY5PSY0_9ACTN</name>
<keyword evidence="12" id="KW-1185">Reference proteome</keyword>
<dbReference type="SMART" id="SM00382">
    <property type="entry name" value="AAA"/>
    <property type="match status" value="1"/>
</dbReference>
<dbReference type="SUPFAM" id="SSF52540">
    <property type="entry name" value="P-loop containing nucleoside triphosphate hydrolases"/>
    <property type="match status" value="1"/>
</dbReference>
<evidence type="ECO:0000256" key="7">
    <source>
        <dbReference type="ARBA" id="ARBA00023136"/>
    </source>
</evidence>
<comment type="similarity">
    <text evidence="9">Belongs to the ABC transporter superfamily. Drug exporter-1 (DrugE1) (TC 3.A.1.105) family.</text>
</comment>